<proteinExistence type="predicted"/>
<organism evidence="1 2">
    <name type="scientific">Timema podura</name>
    <name type="common">Walking stick</name>
    <dbReference type="NCBI Taxonomy" id="61482"/>
    <lineage>
        <taxon>Eukaryota</taxon>
        <taxon>Metazoa</taxon>
        <taxon>Ecdysozoa</taxon>
        <taxon>Arthropoda</taxon>
        <taxon>Hexapoda</taxon>
        <taxon>Insecta</taxon>
        <taxon>Pterygota</taxon>
        <taxon>Neoptera</taxon>
        <taxon>Polyneoptera</taxon>
        <taxon>Phasmatodea</taxon>
        <taxon>Timematodea</taxon>
        <taxon>Timematoidea</taxon>
        <taxon>Timematidae</taxon>
        <taxon>Timema</taxon>
    </lineage>
</organism>
<gene>
    <name evidence="1" type="ORF">TPAB3V08_LOCUS12135</name>
</gene>
<dbReference type="Proteomes" id="UP001153148">
    <property type="component" value="Unassembled WGS sequence"/>
</dbReference>
<name>A0ABN7PDM8_TIMPD</name>
<evidence type="ECO:0000313" key="2">
    <source>
        <dbReference type="Proteomes" id="UP001153148"/>
    </source>
</evidence>
<keyword evidence="2" id="KW-1185">Reference proteome</keyword>
<feature type="non-terminal residue" evidence="1">
    <location>
        <position position="151"/>
    </location>
</feature>
<sequence>MLLVLSPKVLEEIVNADSGAPCSPRHSKKKQFIDSVKRAVGPHSTSKQLTEASAVTCVKLCKASTYINILDSNNVAFTLVQSVINDLKTLLFNPVKPFSRGQNYLLQDIDLMIDCFVSCFRIKPHNNEALKVCLNPNSPSTYHFVLVSSLY</sequence>
<comment type="caution">
    <text evidence="1">The sequence shown here is derived from an EMBL/GenBank/DDBJ whole genome shotgun (WGS) entry which is preliminary data.</text>
</comment>
<reference evidence="1" key="1">
    <citation type="submission" date="2021-03" db="EMBL/GenBank/DDBJ databases">
        <authorList>
            <person name="Tran Van P."/>
        </authorList>
    </citation>
    <scope>NUCLEOTIDE SEQUENCE</scope>
</reference>
<accession>A0ABN7PDM8</accession>
<evidence type="ECO:0000313" key="1">
    <source>
        <dbReference type="EMBL" id="CAG2065191.1"/>
    </source>
</evidence>
<evidence type="ECO:0008006" key="3">
    <source>
        <dbReference type="Google" id="ProtNLM"/>
    </source>
</evidence>
<protein>
    <recommendedName>
        <fullName evidence="3">Neurofibromin</fullName>
    </recommendedName>
</protein>
<dbReference type="EMBL" id="CAJPIN010040701">
    <property type="protein sequence ID" value="CAG2065191.1"/>
    <property type="molecule type" value="Genomic_DNA"/>
</dbReference>